<evidence type="ECO:0000256" key="1">
    <source>
        <dbReference type="ARBA" id="ARBA00004651"/>
    </source>
</evidence>
<feature type="transmembrane region" description="Helical" evidence="7">
    <location>
        <begin position="241"/>
        <end position="263"/>
    </location>
</feature>
<feature type="domain" description="EamA" evidence="8">
    <location>
        <begin position="153"/>
        <end position="284"/>
    </location>
</feature>
<keyword evidence="3" id="KW-1003">Cell membrane</keyword>
<accession>A0ABV3X635</accession>
<name>A0ABV3X635_9FIRM</name>
<evidence type="ECO:0000256" key="7">
    <source>
        <dbReference type="SAM" id="Phobius"/>
    </source>
</evidence>
<comment type="subcellular location">
    <subcellularLocation>
        <location evidence="1">Cell membrane</location>
        <topology evidence="1">Multi-pass membrane protein</topology>
    </subcellularLocation>
</comment>
<dbReference type="Gene3D" id="1.10.3730.20">
    <property type="match status" value="1"/>
</dbReference>
<feature type="transmembrane region" description="Helical" evidence="7">
    <location>
        <begin position="269"/>
        <end position="290"/>
    </location>
</feature>
<keyword evidence="4 7" id="KW-0812">Transmembrane</keyword>
<protein>
    <submittedName>
        <fullName evidence="9">DMT family transporter</fullName>
    </submittedName>
</protein>
<dbReference type="InterPro" id="IPR037185">
    <property type="entry name" value="EmrE-like"/>
</dbReference>
<feature type="transmembrane region" description="Helical" evidence="7">
    <location>
        <begin position="124"/>
        <end position="142"/>
    </location>
</feature>
<evidence type="ECO:0000256" key="6">
    <source>
        <dbReference type="ARBA" id="ARBA00023136"/>
    </source>
</evidence>
<feature type="transmembrane region" description="Helical" evidence="7">
    <location>
        <begin position="100"/>
        <end position="117"/>
    </location>
</feature>
<proteinExistence type="inferred from homology"/>
<feature type="transmembrane region" description="Helical" evidence="7">
    <location>
        <begin position="208"/>
        <end position="229"/>
    </location>
</feature>
<dbReference type="SUPFAM" id="SSF103481">
    <property type="entry name" value="Multidrug resistance efflux transporter EmrE"/>
    <property type="match status" value="2"/>
</dbReference>
<organism evidence="9 10">
    <name type="scientific">Selenomonas sputigena</name>
    <dbReference type="NCBI Taxonomy" id="69823"/>
    <lineage>
        <taxon>Bacteria</taxon>
        <taxon>Bacillati</taxon>
        <taxon>Bacillota</taxon>
        <taxon>Negativicutes</taxon>
        <taxon>Selenomonadales</taxon>
        <taxon>Selenomonadaceae</taxon>
        <taxon>Selenomonas</taxon>
    </lineage>
</organism>
<dbReference type="EMBL" id="JARVLH010000005">
    <property type="protein sequence ID" value="MEX5285665.1"/>
    <property type="molecule type" value="Genomic_DNA"/>
</dbReference>
<feature type="transmembrane region" description="Helical" evidence="7">
    <location>
        <begin position="183"/>
        <end position="202"/>
    </location>
</feature>
<comment type="similarity">
    <text evidence="2">Belongs to the EamA transporter family.</text>
</comment>
<evidence type="ECO:0000256" key="4">
    <source>
        <dbReference type="ARBA" id="ARBA00022692"/>
    </source>
</evidence>
<evidence type="ECO:0000259" key="8">
    <source>
        <dbReference type="Pfam" id="PF00892"/>
    </source>
</evidence>
<keyword evidence="10" id="KW-1185">Reference proteome</keyword>
<evidence type="ECO:0000313" key="9">
    <source>
        <dbReference type="EMBL" id="MEX5285665.1"/>
    </source>
</evidence>
<sequence length="299" mass="31651">MRLGGSFLLLLAAFFWGTTFVAQSVGMEDIGPYTYGAARYVVAVPVILLIWLLFRGRREAAKAAGSYRAGWKSGLGAGAIMLAATTLQQVGMQYTTVGKAAFITCLYLVFVPLVTLLIQKRGELLTWGGAFLALAGLYFLCVSGEGGFSLAAGDSLMLVSSFFWTMHILYIDRFAALIDAIELSAAQLFVCACGSLVLTFFLEEPQAAGILGAWAPILYAGVMSSGVAFTLQIVGQQYTDAALAAVIMSLEAVIGALAGVLLLGERMDAAELFGCALMLSGMLFAQLAALRKGRRADIS</sequence>
<reference evidence="9 10" key="1">
    <citation type="submission" date="2023-04" db="EMBL/GenBank/DDBJ databases">
        <title>Genome Sequence of Selenomonas sputigena ATCC 33150.</title>
        <authorList>
            <person name="Miller D.P."/>
            <person name="Anvari S."/>
            <person name="Polson S.W."/>
            <person name="Macdonald M."/>
            <person name="Mcdowell J.V."/>
        </authorList>
    </citation>
    <scope>NUCLEOTIDE SEQUENCE [LARGE SCALE GENOMIC DNA]</scope>
    <source>
        <strain evidence="9 10">ATCC 33150</strain>
    </source>
</reference>
<dbReference type="RefSeq" id="WP_368847390.1">
    <property type="nucleotide sequence ID" value="NZ_CP194411.1"/>
</dbReference>
<dbReference type="Proteomes" id="UP001559623">
    <property type="component" value="Unassembled WGS sequence"/>
</dbReference>
<evidence type="ECO:0000256" key="3">
    <source>
        <dbReference type="ARBA" id="ARBA00022475"/>
    </source>
</evidence>
<evidence type="ECO:0000313" key="10">
    <source>
        <dbReference type="Proteomes" id="UP001559623"/>
    </source>
</evidence>
<keyword evidence="6 7" id="KW-0472">Membrane</keyword>
<feature type="transmembrane region" description="Helical" evidence="7">
    <location>
        <begin position="32"/>
        <end position="54"/>
    </location>
</feature>
<dbReference type="PANTHER" id="PTHR42920:SF5">
    <property type="entry name" value="EAMA DOMAIN-CONTAINING PROTEIN"/>
    <property type="match status" value="1"/>
</dbReference>
<feature type="domain" description="EamA" evidence="8">
    <location>
        <begin position="5"/>
        <end position="140"/>
    </location>
</feature>
<dbReference type="PANTHER" id="PTHR42920">
    <property type="entry name" value="OS03G0707200 PROTEIN-RELATED"/>
    <property type="match status" value="1"/>
</dbReference>
<dbReference type="InterPro" id="IPR051258">
    <property type="entry name" value="Diverse_Substrate_Transporter"/>
</dbReference>
<dbReference type="Pfam" id="PF00892">
    <property type="entry name" value="EamA"/>
    <property type="match status" value="2"/>
</dbReference>
<comment type="caution">
    <text evidence="9">The sequence shown here is derived from an EMBL/GenBank/DDBJ whole genome shotgun (WGS) entry which is preliminary data.</text>
</comment>
<evidence type="ECO:0000256" key="5">
    <source>
        <dbReference type="ARBA" id="ARBA00022989"/>
    </source>
</evidence>
<gene>
    <name evidence="9" type="ORF">QCO44_08470</name>
</gene>
<evidence type="ECO:0000256" key="2">
    <source>
        <dbReference type="ARBA" id="ARBA00007362"/>
    </source>
</evidence>
<dbReference type="InterPro" id="IPR000620">
    <property type="entry name" value="EamA_dom"/>
</dbReference>
<feature type="transmembrane region" description="Helical" evidence="7">
    <location>
        <begin position="148"/>
        <end position="171"/>
    </location>
</feature>
<keyword evidence="5 7" id="KW-1133">Transmembrane helix</keyword>